<evidence type="ECO:0000313" key="5">
    <source>
        <dbReference type="Proteomes" id="UP001139150"/>
    </source>
</evidence>
<gene>
    <name evidence="4" type="ORF">MF646_07610</name>
</gene>
<dbReference type="Pfam" id="PF04012">
    <property type="entry name" value="PspA_IM30"/>
    <property type="match status" value="1"/>
</dbReference>
<evidence type="ECO:0000256" key="3">
    <source>
        <dbReference type="SAM" id="MobiDB-lite"/>
    </source>
</evidence>
<dbReference type="Proteomes" id="UP001139150">
    <property type="component" value="Unassembled WGS sequence"/>
</dbReference>
<feature type="compositionally biased region" description="Basic and acidic residues" evidence="3">
    <location>
        <begin position="151"/>
        <end position="160"/>
    </location>
</feature>
<comment type="caution">
    <text evidence="4">The sequence shown here is derived from an EMBL/GenBank/DDBJ whole genome shotgun (WGS) entry which is preliminary data.</text>
</comment>
<proteinExistence type="inferred from homology"/>
<keyword evidence="5" id="KW-1185">Reference proteome</keyword>
<feature type="coiled-coil region" evidence="2">
    <location>
        <begin position="28"/>
        <end position="141"/>
    </location>
</feature>
<evidence type="ECO:0000256" key="2">
    <source>
        <dbReference type="SAM" id="Coils"/>
    </source>
</evidence>
<comment type="similarity">
    <text evidence="1">Belongs to the PspA/Vipp/IM30 family.</text>
</comment>
<dbReference type="PANTHER" id="PTHR31088">
    <property type="entry name" value="MEMBRANE-ASSOCIATED PROTEIN VIPP1, CHLOROPLASTIC"/>
    <property type="match status" value="1"/>
</dbReference>
<organism evidence="4 5">
    <name type="scientific">Halalkalibacter alkaliphilus</name>
    <dbReference type="NCBI Taxonomy" id="2917993"/>
    <lineage>
        <taxon>Bacteria</taxon>
        <taxon>Bacillati</taxon>
        <taxon>Bacillota</taxon>
        <taxon>Bacilli</taxon>
        <taxon>Bacillales</taxon>
        <taxon>Bacillaceae</taxon>
        <taxon>Halalkalibacter</taxon>
    </lineage>
</organism>
<dbReference type="InterPro" id="IPR007157">
    <property type="entry name" value="PspA_VIPP1"/>
</dbReference>
<accession>A0A9X1ZYD3</accession>
<feature type="region of interest" description="Disordered" evidence="3">
    <location>
        <begin position="151"/>
        <end position="172"/>
    </location>
</feature>
<reference evidence="4" key="1">
    <citation type="submission" date="2022-02" db="EMBL/GenBank/DDBJ databases">
        <title>Halalkalibacter sp. nov. isolated from Lonar Lake, India.</title>
        <authorList>
            <person name="Joshi A."/>
            <person name="Thite S."/>
            <person name="Lodha T."/>
        </authorList>
    </citation>
    <scope>NUCLEOTIDE SEQUENCE</scope>
    <source>
        <strain evidence="4">MEB205</strain>
    </source>
</reference>
<dbReference type="RefSeq" id="WP_250095895.1">
    <property type="nucleotide sequence ID" value="NZ_JAKRYL010000006.1"/>
</dbReference>
<dbReference type="EMBL" id="JAKRYL010000006">
    <property type="protein sequence ID" value="MCL7746988.1"/>
    <property type="molecule type" value="Genomic_DNA"/>
</dbReference>
<keyword evidence="2" id="KW-0175">Coiled coil</keyword>
<dbReference type="PANTHER" id="PTHR31088:SF6">
    <property type="entry name" value="PHAGE SHOCK PROTEIN A"/>
    <property type="match status" value="1"/>
</dbReference>
<dbReference type="AlphaFoldDB" id="A0A9X1ZYD3"/>
<evidence type="ECO:0000313" key="4">
    <source>
        <dbReference type="EMBL" id="MCL7746988.1"/>
    </source>
</evidence>
<name>A0A9X1ZYD3_9BACI</name>
<evidence type="ECO:0000256" key="1">
    <source>
        <dbReference type="ARBA" id="ARBA00043985"/>
    </source>
</evidence>
<protein>
    <submittedName>
        <fullName evidence="4">PspA/IM30 family protein</fullName>
    </submittedName>
</protein>
<sequence length="194" mass="22837">MIGTRINQLIKAYINEGLERIEDPAIMVKQYIRDVREQVEQAEQQLEKALVRKKTLENDLTLARVLFEKREEQARVALQADNEELARKILLNKKEVWKQIAQFEEMLVQQEKSISEKSAKLEQLQTKYSQLQEKHMELIVRVQAVKESGKVNLNEKEKGKANNWNDPNVLDPEWEKESEIEIEINKLKKQMQGN</sequence>